<dbReference type="InterPro" id="IPR043146">
    <property type="entry name" value="Penicillin_amidase_N_B-knob"/>
</dbReference>
<keyword evidence="6" id="KW-0479">Metal-binding</keyword>
<evidence type="ECO:0000256" key="3">
    <source>
        <dbReference type="ARBA" id="ARBA00022801"/>
    </source>
</evidence>
<dbReference type="AlphaFoldDB" id="A0A419R1S8"/>
<feature type="binding site" evidence="6">
    <location>
        <position position="287"/>
    </location>
    <ligand>
        <name>Ca(2+)</name>
        <dbReference type="ChEBI" id="CHEBI:29108"/>
    </ligand>
</feature>
<comment type="cofactor">
    <cofactor evidence="6">
        <name>Ca(2+)</name>
        <dbReference type="ChEBI" id="CHEBI:29108"/>
    </cofactor>
    <text evidence="6">Binds 1 Ca(2+) ion per dimer.</text>
</comment>
<dbReference type="OrthoDB" id="9760084at2"/>
<evidence type="ECO:0000313" key="9">
    <source>
        <dbReference type="Proteomes" id="UP000284322"/>
    </source>
</evidence>
<keyword evidence="2 7" id="KW-0732">Signal</keyword>
<keyword evidence="6" id="KW-0106">Calcium</keyword>
<dbReference type="GO" id="GO:0046872">
    <property type="term" value="F:metal ion binding"/>
    <property type="evidence" value="ECO:0007669"/>
    <property type="project" value="UniProtKB-KW"/>
</dbReference>
<dbReference type="InterPro" id="IPR043147">
    <property type="entry name" value="Penicillin_amidase_A-knob"/>
</dbReference>
<gene>
    <name evidence="8" type="ORF">D6858_08170</name>
</gene>
<dbReference type="GO" id="GO:0016811">
    <property type="term" value="F:hydrolase activity, acting on carbon-nitrogen (but not peptide) bonds, in linear amides"/>
    <property type="evidence" value="ECO:0007669"/>
    <property type="project" value="InterPro"/>
</dbReference>
<dbReference type="PIRSF" id="PIRSF001227">
    <property type="entry name" value="Pen_acylase"/>
    <property type="match status" value="1"/>
</dbReference>
<keyword evidence="9" id="KW-1185">Reference proteome</keyword>
<dbReference type="RefSeq" id="WP_120108900.1">
    <property type="nucleotide sequence ID" value="NZ_RAHJ01000018.1"/>
</dbReference>
<dbReference type="SUPFAM" id="SSF56235">
    <property type="entry name" value="N-terminal nucleophile aminohydrolases (Ntn hydrolases)"/>
    <property type="match status" value="1"/>
</dbReference>
<dbReference type="InterPro" id="IPR029055">
    <property type="entry name" value="Ntn_hydrolases_N"/>
</dbReference>
<evidence type="ECO:0000256" key="2">
    <source>
        <dbReference type="ARBA" id="ARBA00022729"/>
    </source>
</evidence>
<dbReference type="Gene3D" id="3.60.20.10">
    <property type="entry name" value="Glutamine Phosphoribosylpyrophosphate, subunit 1, domain 1"/>
    <property type="match status" value="1"/>
</dbReference>
<dbReference type="InterPro" id="IPR002692">
    <property type="entry name" value="S45"/>
</dbReference>
<keyword evidence="3" id="KW-0378">Hydrolase</keyword>
<dbReference type="InterPro" id="IPR023343">
    <property type="entry name" value="Penicillin_amidase_dom1"/>
</dbReference>
<reference evidence="8 9" key="1">
    <citation type="submission" date="2018-09" db="EMBL/GenBank/DDBJ databases">
        <title>Altererythrobacter sp.Ery1 and Ery12, the genome sequencing of novel strains in genus Alterythrobacter.</title>
        <authorList>
            <person name="Cheng H."/>
            <person name="Wu Y.-H."/>
            <person name="Fang C."/>
            <person name="Xu X.-W."/>
        </authorList>
    </citation>
    <scope>NUCLEOTIDE SEQUENCE [LARGE SCALE GENOMIC DNA]</scope>
    <source>
        <strain evidence="8 9">Ery12</strain>
    </source>
</reference>
<feature type="chain" id="PRO_5019203994" evidence="7">
    <location>
        <begin position="25"/>
        <end position="756"/>
    </location>
</feature>
<evidence type="ECO:0000256" key="5">
    <source>
        <dbReference type="PIRSR" id="PIRSR001227-1"/>
    </source>
</evidence>
<evidence type="ECO:0000256" key="6">
    <source>
        <dbReference type="PIRSR" id="PIRSR001227-2"/>
    </source>
</evidence>
<dbReference type="PANTHER" id="PTHR34218:SF3">
    <property type="entry name" value="ACYL-HOMOSERINE LACTONE ACYLASE PVDQ"/>
    <property type="match status" value="1"/>
</dbReference>
<protein>
    <submittedName>
        <fullName evidence="8">Acylase</fullName>
    </submittedName>
</protein>
<evidence type="ECO:0000313" key="8">
    <source>
        <dbReference type="EMBL" id="RJX67917.1"/>
    </source>
</evidence>
<dbReference type="Proteomes" id="UP000284322">
    <property type="component" value="Unassembled WGS sequence"/>
</dbReference>
<feature type="active site" description="Nucleophile" evidence="5">
    <location>
        <position position="196"/>
    </location>
</feature>
<dbReference type="InterPro" id="IPR014395">
    <property type="entry name" value="Pen/GL7ACA/AHL_acylase"/>
</dbReference>
<evidence type="ECO:0000256" key="1">
    <source>
        <dbReference type="ARBA" id="ARBA00006586"/>
    </source>
</evidence>
<feature type="signal peptide" evidence="7">
    <location>
        <begin position="1"/>
        <end position="24"/>
    </location>
</feature>
<dbReference type="Gene3D" id="1.10.1400.10">
    <property type="match status" value="1"/>
</dbReference>
<comment type="caution">
    <text evidence="8">The sequence shown here is derived from an EMBL/GenBank/DDBJ whole genome shotgun (WGS) entry which is preliminary data.</text>
</comment>
<name>A0A419R1S8_9SPHN</name>
<dbReference type="EMBL" id="RAHJ01000018">
    <property type="protein sequence ID" value="RJX67917.1"/>
    <property type="molecule type" value="Genomic_DNA"/>
</dbReference>
<sequence length="756" mass="83130">MHRRHFTAAVALATLAACSTPLQSTTATPASATEILWDNYGVPHIYADDAQAAYYAFGRAQMENHAELLLLNVASARGRYAEYFGAGKNDENVRSDMDVLTNSIPERAEQWLASGGEEQRALLSAFADGVNDWAESNRDTIDPAIARVLPIKPSDSLALYQLSVHYSFMGARAYTNAKAWQAGQKRAEISNSAFGSNAYAITPKKSATGNAMLIGNPHIDLGAVGPQRDNGFPAARKGLFHWMEAHLVIPGKTNFTGVAFVGSSLQAIGFNDNLGWSHTVNAIQNADVYDLKLEDGDKYRFGNQTLALTKRPASLKVCDFGTDQCEARSFTIASSVHGPVIARRGDSHALALKIAGLDTDRPALQYWRMMTASNITQFESAFSMLQMPYFNVIYADRDGHIMHVDAGQRPVRPWGDYDTYRGILDGSDPRLLWKETVAWNKLPQVRDPVGGFVQNSNDSPWTSTFPAAIKPSQFPAWMSFNLMDLRPQQSALALLTKPRLTMDDLVTAKQSTRMILADRWLPDLIPLARKSGDADLLAAAKVLESWDRRADTDSKGAVLFDRFRVAYVATDAPPPPNGNPTTPPEMFRTAFDPARPLETPVGIGQPERAVLALREAVQSMQKDKLPLDIEWGAIHRIALTGRDKSWRNPRELANYPSAGSMDAYGGLRLVKYVPSPADGKMRAAAGEGWIQAIEFQPDGAKAQVLLVYGNASRPGSPHIVDQLPLFAEKALRPAWRDRRSIEANLSRRETVDYSGK</sequence>
<dbReference type="Gene3D" id="1.10.439.10">
    <property type="entry name" value="Penicillin Amidohydrolase, domain 1"/>
    <property type="match status" value="1"/>
</dbReference>
<dbReference type="GO" id="GO:0017000">
    <property type="term" value="P:antibiotic biosynthetic process"/>
    <property type="evidence" value="ECO:0007669"/>
    <property type="project" value="InterPro"/>
</dbReference>
<dbReference type="Gene3D" id="2.30.120.10">
    <property type="match status" value="1"/>
</dbReference>
<organism evidence="8 9">
    <name type="scientific">Tsuneonella suprasediminis</name>
    <dbReference type="NCBI Taxonomy" id="2306996"/>
    <lineage>
        <taxon>Bacteria</taxon>
        <taxon>Pseudomonadati</taxon>
        <taxon>Pseudomonadota</taxon>
        <taxon>Alphaproteobacteria</taxon>
        <taxon>Sphingomonadales</taxon>
        <taxon>Erythrobacteraceae</taxon>
        <taxon>Tsuneonella</taxon>
    </lineage>
</organism>
<proteinExistence type="inferred from homology"/>
<dbReference type="PROSITE" id="PS51257">
    <property type="entry name" value="PROKAR_LIPOPROTEIN"/>
    <property type="match status" value="1"/>
</dbReference>
<comment type="similarity">
    <text evidence="1">Belongs to the peptidase S45 family.</text>
</comment>
<evidence type="ECO:0000256" key="4">
    <source>
        <dbReference type="ARBA" id="ARBA00023145"/>
    </source>
</evidence>
<dbReference type="PANTHER" id="PTHR34218">
    <property type="entry name" value="PEPTIDASE S45 PENICILLIN AMIDASE"/>
    <property type="match status" value="1"/>
</dbReference>
<keyword evidence="4" id="KW-0865">Zymogen</keyword>
<accession>A0A419R1S8</accession>
<dbReference type="Pfam" id="PF01804">
    <property type="entry name" value="Penicil_amidase"/>
    <property type="match status" value="1"/>
</dbReference>
<evidence type="ECO:0000256" key="7">
    <source>
        <dbReference type="SAM" id="SignalP"/>
    </source>
</evidence>